<dbReference type="AlphaFoldDB" id="A0A543G2I2"/>
<accession>A0A543G2I2</accession>
<evidence type="ECO:0000313" key="2">
    <source>
        <dbReference type="Proteomes" id="UP000320773"/>
    </source>
</evidence>
<gene>
    <name evidence="1" type="ORF">BC670_1122</name>
</gene>
<comment type="caution">
    <text evidence="1">The sequence shown here is derived from an EMBL/GenBank/DDBJ whole genome shotgun (WGS) entry which is preliminary data.</text>
</comment>
<sequence>MKIIRFKRYFLKTRSYFSKQRKHDFKEKSVTLRHNLIDNYNEE</sequence>
<organism evidence="1 2">
    <name type="scientific">Flavobacterium branchiophilum</name>
    <dbReference type="NCBI Taxonomy" id="55197"/>
    <lineage>
        <taxon>Bacteria</taxon>
        <taxon>Pseudomonadati</taxon>
        <taxon>Bacteroidota</taxon>
        <taxon>Flavobacteriia</taxon>
        <taxon>Flavobacteriales</taxon>
        <taxon>Flavobacteriaceae</taxon>
        <taxon>Flavobacterium</taxon>
    </lineage>
</organism>
<dbReference type="Proteomes" id="UP000320773">
    <property type="component" value="Unassembled WGS sequence"/>
</dbReference>
<dbReference type="EMBL" id="VFPJ01000001">
    <property type="protein sequence ID" value="TQM40245.1"/>
    <property type="molecule type" value="Genomic_DNA"/>
</dbReference>
<protein>
    <submittedName>
        <fullName evidence="1">Uncharacterized protein</fullName>
    </submittedName>
</protein>
<evidence type="ECO:0000313" key="1">
    <source>
        <dbReference type="EMBL" id="TQM40245.1"/>
    </source>
</evidence>
<reference evidence="1 2" key="1">
    <citation type="submission" date="2019-06" db="EMBL/GenBank/DDBJ databases">
        <title>Genomic Encyclopedia of Archaeal and Bacterial Type Strains, Phase II (KMG-II): from individual species to whole genera.</title>
        <authorList>
            <person name="Goeker M."/>
        </authorList>
    </citation>
    <scope>NUCLEOTIDE SEQUENCE [LARGE SCALE GENOMIC DNA]</scope>
    <source>
        <strain evidence="1 2">DSM 24789</strain>
    </source>
</reference>
<name>A0A543G2I2_9FLAO</name>
<proteinExistence type="predicted"/>